<dbReference type="Proteomes" id="UP001610104">
    <property type="component" value="Unassembled WGS sequence"/>
</dbReference>
<keyword evidence="5" id="KW-1185">Reference proteome</keyword>
<comment type="subcellular location">
    <subcellularLocation>
        <location evidence="1">Cell envelope</location>
    </subcellularLocation>
</comment>
<keyword evidence="2" id="KW-0732">Signal</keyword>
<accession>A0ABW7ML13</accession>
<organism evidence="4 5">
    <name type="scientific">Gaetbulibacter aquiaggeris</name>
    <dbReference type="NCBI Taxonomy" id="1735373"/>
    <lineage>
        <taxon>Bacteria</taxon>
        <taxon>Pseudomonadati</taxon>
        <taxon>Bacteroidota</taxon>
        <taxon>Flavobacteriia</taxon>
        <taxon>Flavobacteriales</taxon>
        <taxon>Flavobacteriaceae</taxon>
        <taxon>Gaetbulibacter</taxon>
    </lineage>
</organism>
<dbReference type="InterPro" id="IPR008929">
    <property type="entry name" value="Chondroitin_lyas"/>
</dbReference>
<proteinExistence type="predicted"/>
<gene>
    <name evidence="4" type="ORF">V8G56_02090</name>
</gene>
<dbReference type="Pfam" id="PF07940">
    <property type="entry name" value="Hepar_II_III_C"/>
    <property type="match status" value="1"/>
</dbReference>
<evidence type="ECO:0000259" key="3">
    <source>
        <dbReference type="Pfam" id="PF07940"/>
    </source>
</evidence>
<dbReference type="RefSeq" id="WP_395436808.1">
    <property type="nucleotide sequence ID" value="NZ_JBAWKC010000001.1"/>
</dbReference>
<sequence length="645" mass="74320">MNRNSFIILLAAFISTVPSIVQAQEHRNLLQKEASYIDLVNQLVSAKDFNPFPKYKDSLQWQSLDRALKEVLLDKGEQALLENWDVLTATDYRSFIVNGDRKVFENKYFSRRGRLSDLVLAEMIERKGRFLNKIVDGIYLICEESNWVIPAHGNHELMNGLEDPYVDLFAAETSSLLAWTYYLIGDQLDKITPVITQRIKVECKKRIIKPVLLNNDFWWMGFKYYEDHVVNNWNPWIASNYLSTVLILEEDPNLRDKAVKKIIEIIDNYINLQPEDGGCEEGPVYWTVAGGRVLQCLDLLQHATQGGFNVYDNVFIQNTTSFFYKSHIAKNYFVNIGDGPYVMNDRAVKVFNAGKIQNNAQLMNVAKSVTHYYNPLDEIATNKFGDMYGNLVGIFNYIFFKTYQIPATTKKESVWLPNLELLCTTISTKSKELFLSVLGAHNGQSHNHNDVGNYTIFVDGEPVIIDLGVETYTKKTFSPQRYDIWTMQSAYHNLPTINGIMQAYGAEFKTTDVVKSKNELRINIASAYPEEAKIDSWIRTFKYGRSGILILDDYRLKENSKGIVLNQMTSLKIKENKKGNIVLINDDGQNVLNLSYNPEQLILSTEEIKLTDEKLRTEWKREKLYRFQLKVKNNALDGLIKIKFF</sequence>
<dbReference type="InterPro" id="IPR012480">
    <property type="entry name" value="Hepar_II_III_C"/>
</dbReference>
<dbReference type="Gene3D" id="1.50.10.100">
    <property type="entry name" value="Chondroitin AC/alginate lyase"/>
    <property type="match status" value="1"/>
</dbReference>
<evidence type="ECO:0000256" key="2">
    <source>
        <dbReference type="SAM" id="SignalP"/>
    </source>
</evidence>
<reference evidence="4 5" key="1">
    <citation type="submission" date="2024-02" db="EMBL/GenBank/DDBJ databases">
        <title>A Gaetbulibacter species isolated from tidal flats and genomic insights of their niches.</title>
        <authorList>
            <person name="Ye Y."/>
        </authorList>
    </citation>
    <scope>NUCLEOTIDE SEQUENCE [LARGE SCALE GENOMIC DNA]</scope>
    <source>
        <strain evidence="4 5">KEM-8</strain>
    </source>
</reference>
<dbReference type="SUPFAM" id="SSF48230">
    <property type="entry name" value="Chondroitin AC/alginate lyase"/>
    <property type="match status" value="1"/>
</dbReference>
<feature type="domain" description="Heparinase II/III-like C-terminal" evidence="3">
    <location>
        <begin position="438"/>
        <end position="523"/>
    </location>
</feature>
<dbReference type="Gene3D" id="2.70.98.70">
    <property type="match status" value="1"/>
</dbReference>
<evidence type="ECO:0000313" key="5">
    <source>
        <dbReference type="Proteomes" id="UP001610104"/>
    </source>
</evidence>
<evidence type="ECO:0000313" key="4">
    <source>
        <dbReference type="EMBL" id="MFH6767511.1"/>
    </source>
</evidence>
<name>A0ABW7ML13_9FLAO</name>
<evidence type="ECO:0000256" key="1">
    <source>
        <dbReference type="ARBA" id="ARBA00004196"/>
    </source>
</evidence>
<dbReference type="EMBL" id="JBAWKC010000001">
    <property type="protein sequence ID" value="MFH6767511.1"/>
    <property type="molecule type" value="Genomic_DNA"/>
</dbReference>
<comment type="caution">
    <text evidence="4">The sequence shown here is derived from an EMBL/GenBank/DDBJ whole genome shotgun (WGS) entry which is preliminary data.</text>
</comment>
<feature type="chain" id="PRO_5046755905" evidence="2">
    <location>
        <begin position="24"/>
        <end position="645"/>
    </location>
</feature>
<protein>
    <submittedName>
        <fullName evidence="4">Heparinase II/III family protein</fullName>
    </submittedName>
</protein>
<feature type="signal peptide" evidence="2">
    <location>
        <begin position="1"/>
        <end position="23"/>
    </location>
</feature>